<dbReference type="STRING" id="128403.WA1_32060"/>
<dbReference type="Proteomes" id="UP000076925">
    <property type="component" value="Unassembled WGS sequence"/>
</dbReference>
<comment type="caution">
    <text evidence="1">The sequence shown here is derived from an EMBL/GenBank/DDBJ whole genome shotgun (WGS) entry which is preliminary data.</text>
</comment>
<keyword evidence="2" id="KW-1185">Reference proteome</keyword>
<gene>
    <name evidence="1" type="ORF">WA1_32060</name>
</gene>
<dbReference type="EMBL" id="ANNX02000035">
    <property type="protein sequence ID" value="KYC39368.1"/>
    <property type="molecule type" value="Genomic_DNA"/>
</dbReference>
<dbReference type="AlphaFoldDB" id="A0A139X3U4"/>
<protein>
    <submittedName>
        <fullName evidence="1">Uncharacterized protein</fullName>
    </submittedName>
</protein>
<evidence type="ECO:0000313" key="2">
    <source>
        <dbReference type="Proteomes" id="UP000076925"/>
    </source>
</evidence>
<sequence>MGNLEFQSLIGSQYKLMKKLSGLSTDIFVSIPNRDSLLTLQRPTIKLPESADIFNANNC</sequence>
<proteinExistence type="predicted"/>
<organism evidence="1 2">
    <name type="scientific">Scytonema hofmannii PCC 7110</name>
    <dbReference type="NCBI Taxonomy" id="128403"/>
    <lineage>
        <taxon>Bacteria</taxon>
        <taxon>Bacillati</taxon>
        <taxon>Cyanobacteriota</taxon>
        <taxon>Cyanophyceae</taxon>
        <taxon>Nostocales</taxon>
        <taxon>Scytonemataceae</taxon>
        <taxon>Scytonema</taxon>
    </lineage>
</organism>
<evidence type="ECO:0000313" key="1">
    <source>
        <dbReference type="EMBL" id="KYC39368.1"/>
    </source>
</evidence>
<reference evidence="1 2" key="1">
    <citation type="journal article" date="2013" name="Genome Biol. Evol.">
        <title>Genomes of Stigonematalean cyanobacteria (subsection V) and the evolution of oxygenic photosynthesis from prokaryotes to plastids.</title>
        <authorList>
            <person name="Dagan T."/>
            <person name="Roettger M."/>
            <person name="Stucken K."/>
            <person name="Landan G."/>
            <person name="Koch R."/>
            <person name="Major P."/>
            <person name="Gould S.B."/>
            <person name="Goremykin V.V."/>
            <person name="Rippka R."/>
            <person name="Tandeau de Marsac N."/>
            <person name="Gugger M."/>
            <person name="Lockhart P.J."/>
            <person name="Allen J.F."/>
            <person name="Brune I."/>
            <person name="Maus I."/>
            <person name="Puhler A."/>
            <person name="Martin W.F."/>
        </authorList>
    </citation>
    <scope>NUCLEOTIDE SEQUENCE [LARGE SCALE GENOMIC DNA]</scope>
    <source>
        <strain evidence="1 2">PCC 7110</strain>
    </source>
</reference>
<accession>A0A139X3U4</accession>
<name>A0A139X3U4_9CYAN</name>